<dbReference type="EMBL" id="CP042912">
    <property type="protein sequence ID" value="QEG21935.1"/>
    <property type="molecule type" value="Genomic_DNA"/>
</dbReference>
<dbReference type="STRING" id="980251.GCA_001642875_03397"/>
<name>A0A5B9P9L9_9BACT</name>
<evidence type="ECO:0000313" key="2">
    <source>
        <dbReference type="Proteomes" id="UP000322214"/>
    </source>
</evidence>
<dbReference type="Proteomes" id="UP000322214">
    <property type="component" value="Chromosome"/>
</dbReference>
<dbReference type="KEGG" id="mff:MFFC18_17960"/>
<keyword evidence="2" id="KW-1185">Reference proteome</keyword>
<evidence type="ECO:0008006" key="3">
    <source>
        <dbReference type="Google" id="ProtNLM"/>
    </source>
</evidence>
<organism evidence="1 2">
    <name type="scientific">Mariniblastus fucicola</name>
    <dbReference type="NCBI Taxonomy" id="980251"/>
    <lineage>
        <taxon>Bacteria</taxon>
        <taxon>Pseudomonadati</taxon>
        <taxon>Planctomycetota</taxon>
        <taxon>Planctomycetia</taxon>
        <taxon>Pirellulales</taxon>
        <taxon>Pirellulaceae</taxon>
        <taxon>Mariniblastus</taxon>
    </lineage>
</organism>
<sequence length="223" mass="26105">MNCFSHALPSLDNAYVATGCCIPDWLSAADRKCRVREKKATPFVDHDDPIVAAVAKGIVNHHKDDYWFHTNQTFQQMNIKFAVELRELLDGERGMRTGFLGHVLIELFLDAWLHEKFPGKLEFYYQQLESIDPEKVQDVVNLFATKQTDKLAPAIRGVIKERYLFDYTDDSKTLYRINRVLTRIGLEKIDDRILEWMKNARTRVYDRVPDLLDQYAIDFEDEE</sequence>
<dbReference type="AlphaFoldDB" id="A0A5B9P9L9"/>
<reference evidence="1 2" key="1">
    <citation type="submission" date="2019-08" db="EMBL/GenBank/DDBJ databases">
        <title>Deep-cultivation of Planctomycetes and their phenomic and genomic characterization uncovers novel biology.</title>
        <authorList>
            <person name="Wiegand S."/>
            <person name="Jogler M."/>
            <person name="Boedeker C."/>
            <person name="Pinto D."/>
            <person name="Vollmers J."/>
            <person name="Rivas-Marin E."/>
            <person name="Kohn T."/>
            <person name="Peeters S.H."/>
            <person name="Heuer A."/>
            <person name="Rast P."/>
            <person name="Oberbeckmann S."/>
            <person name="Bunk B."/>
            <person name="Jeske O."/>
            <person name="Meyerdierks A."/>
            <person name="Storesund J.E."/>
            <person name="Kallscheuer N."/>
            <person name="Luecker S."/>
            <person name="Lage O.M."/>
            <person name="Pohl T."/>
            <person name="Merkel B.J."/>
            <person name="Hornburger P."/>
            <person name="Mueller R.-W."/>
            <person name="Bruemmer F."/>
            <person name="Labrenz M."/>
            <person name="Spormann A.M."/>
            <person name="Op den Camp H."/>
            <person name="Overmann J."/>
            <person name="Amann R."/>
            <person name="Jetten M.S.M."/>
            <person name="Mascher T."/>
            <person name="Medema M.H."/>
            <person name="Devos D.P."/>
            <person name="Kaster A.-K."/>
            <person name="Ovreas L."/>
            <person name="Rohde M."/>
            <person name="Galperin M.Y."/>
            <person name="Jogler C."/>
        </authorList>
    </citation>
    <scope>NUCLEOTIDE SEQUENCE [LARGE SCALE GENOMIC DNA]</scope>
    <source>
        <strain evidence="1 2">FC18</strain>
    </source>
</reference>
<accession>A0A5B9P9L9</accession>
<protein>
    <recommendedName>
        <fullName evidence="3">Phospholipase C/D domain-containing protein</fullName>
    </recommendedName>
</protein>
<proteinExistence type="predicted"/>
<evidence type="ECO:0000313" key="1">
    <source>
        <dbReference type="EMBL" id="QEG21935.1"/>
    </source>
</evidence>
<gene>
    <name evidence="1" type="ORF">MFFC18_17960</name>
</gene>
<dbReference type="OrthoDB" id="269293at2"/>
<dbReference type="RefSeq" id="WP_075085602.1">
    <property type="nucleotide sequence ID" value="NZ_CP042912.1"/>
</dbReference>